<comment type="similarity">
    <text evidence="2">Belongs to the HAD-like hydrolase superfamily. CbbY/CbbZ/Gph/YieH family.</text>
</comment>
<dbReference type="NCBIfam" id="TIGR01509">
    <property type="entry name" value="HAD-SF-IA-v3"/>
    <property type="match status" value="1"/>
</dbReference>
<reference evidence="5 6" key="1">
    <citation type="submission" date="2016-03" db="EMBL/GenBank/DDBJ databases">
        <title>Acetic acid bacteria sequencing.</title>
        <authorList>
            <person name="Brandt J."/>
            <person name="Jakob F."/>
            <person name="Vogel R.F."/>
        </authorList>
    </citation>
    <scope>NUCLEOTIDE SEQUENCE [LARGE SCALE GENOMIC DNA]</scope>
    <source>
        <strain evidence="5 6">TMW2.1153</strain>
    </source>
</reference>
<accession>A0A1U9KJP7</accession>
<dbReference type="Gene3D" id="1.10.150.240">
    <property type="entry name" value="Putative phosphatase, domain 2"/>
    <property type="match status" value="1"/>
</dbReference>
<sequence>MTSALAPEGRLQLVIFDCDGVLIDSEGTSCRLIAEDARQAGWAITDEEAVAQFGGKALTFLKKEIEERTAETLQEDWVIVMRDRFVDSFNVSVDMIEGTRDMLEKVSALGLPLRVGSNSSMLEMNAKFRTSGLAELFDGRIHSATDMQAPKPSPAVYLKAAEEEGVAPENCVVIEDSDTGAKAALAAGMTCVLLRAAHEAVPDWPGLVRIGALSELPVLLDKTLNAQNKAAHRE</sequence>
<dbReference type="InterPro" id="IPR051600">
    <property type="entry name" value="Beta-PGM-like"/>
</dbReference>
<dbReference type="InterPro" id="IPR006439">
    <property type="entry name" value="HAD-SF_hydro_IA"/>
</dbReference>
<dbReference type="InterPro" id="IPR036412">
    <property type="entry name" value="HAD-like_sf"/>
</dbReference>
<dbReference type="Pfam" id="PF00702">
    <property type="entry name" value="Hydrolase"/>
    <property type="match status" value="1"/>
</dbReference>
<evidence type="ECO:0000256" key="2">
    <source>
        <dbReference type="ARBA" id="ARBA00006171"/>
    </source>
</evidence>
<dbReference type="RefSeq" id="WP_077814038.1">
    <property type="nucleotide sequence ID" value="NZ_CP014692.1"/>
</dbReference>
<evidence type="ECO:0000313" key="5">
    <source>
        <dbReference type="EMBL" id="AQS86032.1"/>
    </source>
</evidence>
<dbReference type="SFLD" id="SFLDS00003">
    <property type="entry name" value="Haloacid_Dehalogenase"/>
    <property type="match status" value="1"/>
</dbReference>
<dbReference type="Gene3D" id="3.40.50.1000">
    <property type="entry name" value="HAD superfamily/HAD-like"/>
    <property type="match status" value="1"/>
</dbReference>
<evidence type="ECO:0000256" key="4">
    <source>
        <dbReference type="ARBA" id="ARBA00022842"/>
    </source>
</evidence>
<dbReference type="STRING" id="435.A0U92_16165"/>
<organism evidence="5 6">
    <name type="scientific">Acetobacter aceti</name>
    <dbReference type="NCBI Taxonomy" id="435"/>
    <lineage>
        <taxon>Bacteria</taxon>
        <taxon>Pseudomonadati</taxon>
        <taxon>Pseudomonadota</taxon>
        <taxon>Alphaproteobacteria</taxon>
        <taxon>Acetobacterales</taxon>
        <taxon>Acetobacteraceae</taxon>
        <taxon>Acetobacter</taxon>
        <taxon>Acetobacter subgen. Acetobacter</taxon>
    </lineage>
</organism>
<dbReference type="OrthoDB" id="9797743at2"/>
<dbReference type="PANTHER" id="PTHR46193">
    <property type="entry name" value="6-PHOSPHOGLUCONATE PHOSPHATASE"/>
    <property type="match status" value="1"/>
</dbReference>
<keyword evidence="4" id="KW-0460">Magnesium</keyword>
<evidence type="ECO:0000256" key="1">
    <source>
        <dbReference type="ARBA" id="ARBA00001946"/>
    </source>
</evidence>
<dbReference type="GO" id="GO:0046872">
    <property type="term" value="F:metal ion binding"/>
    <property type="evidence" value="ECO:0007669"/>
    <property type="project" value="UniProtKB-KW"/>
</dbReference>
<dbReference type="PANTHER" id="PTHR46193:SF10">
    <property type="entry name" value="6-PHOSPHOGLUCONATE PHOSPHATASE"/>
    <property type="match status" value="1"/>
</dbReference>
<dbReference type="InterPro" id="IPR023198">
    <property type="entry name" value="PGP-like_dom2"/>
</dbReference>
<dbReference type="GO" id="GO:0003824">
    <property type="term" value="F:catalytic activity"/>
    <property type="evidence" value="ECO:0007669"/>
    <property type="project" value="UniProtKB-ARBA"/>
</dbReference>
<dbReference type="InterPro" id="IPR023214">
    <property type="entry name" value="HAD_sf"/>
</dbReference>
<dbReference type="AlphaFoldDB" id="A0A1U9KJP7"/>
<dbReference type="SFLD" id="SFLDG01129">
    <property type="entry name" value="C1.5:_HAD__Beta-PGM__Phosphata"/>
    <property type="match status" value="1"/>
</dbReference>
<gene>
    <name evidence="5" type="ORF">A0U92_16165</name>
</gene>
<dbReference type="Proteomes" id="UP000188937">
    <property type="component" value="Chromosome"/>
</dbReference>
<evidence type="ECO:0000256" key="3">
    <source>
        <dbReference type="ARBA" id="ARBA00022723"/>
    </source>
</evidence>
<keyword evidence="6" id="KW-1185">Reference proteome</keyword>
<name>A0A1U9KJP7_ACEAC</name>
<protein>
    <submittedName>
        <fullName evidence="5">Phosphatase</fullName>
    </submittedName>
</protein>
<proteinExistence type="inferred from homology"/>
<keyword evidence="3" id="KW-0479">Metal-binding</keyword>
<dbReference type="EMBL" id="CP014692">
    <property type="protein sequence ID" value="AQS86032.1"/>
    <property type="molecule type" value="Genomic_DNA"/>
</dbReference>
<evidence type="ECO:0000313" key="6">
    <source>
        <dbReference type="Proteomes" id="UP000188937"/>
    </source>
</evidence>
<dbReference type="KEGG" id="aace:A0U92_16165"/>
<comment type="cofactor">
    <cofactor evidence="1">
        <name>Mg(2+)</name>
        <dbReference type="ChEBI" id="CHEBI:18420"/>
    </cofactor>
</comment>
<dbReference type="SUPFAM" id="SSF56784">
    <property type="entry name" value="HAD-like"/>
    <property type="match status" value="1"/>
</dbReference>